<feature type="region of interest" description="Disordered" evidence="2">
    <location>
        <begin position="598"/>
        <end position="658"/>
    </location>
</feature>
<feature type="compositionally biased region" description="Polar residues" evidence="2">
    <location>
        <begin position="775"/>
        <end position="795"/>
    </location>
</feature>
<dbReference type="GO" id="GO:0036064">
    <property type="term" value="C:ciliary basal body"/>
    <property type="evidence" value="ECO:0007669"/>
    <property type="project" value="TreeGrafter"/>
</dbReference>
<feature type="region of interest" description="Disordered" evidence="2">
    <location>
        <begin position="1"/>
        <end position="21"/>
    </location>
</feature>
<dbReference type="Pfam" id="PF15324">
    <property type="entry name" value="TALPID3"/>
    <property type="match status" value="2"/>
</dbReference>
<feature type="region of interest" description="Disordered" evidence="2">
    <location>
        <begin position="836"/>
        <end position="860"/>
    </location>
</feature>
<dbReference type="GeneID" id="114848106"/>
<dbReference type="GO" id="GO:0005814">
    <property type="term" value="C:centriole"/>
    <property type="evidence" value="ECO:0007669"/>
    <property type="project" value="TreeGrafter"/>
</dbReference>
<feature type="region of interest" description="Disordered" evidence="2">
    <location>
        <begin position="456"/>
        <end position="523"/>
    </location>
</feature>
<feature type="region of interest" description="Disordered" evidence="2">
    <location>
        <begin position="168"/>
        <end position="192"/>
    </location>
</feature>
<accession>A0A6P7LK20</accession>
<feature type="region of interest" description="Disordered" evidence="2">
    <location>
        <begin position="1200"/>
        <end position="1263"/>
    </location>
</feature>
<feature type="region of interest" description="Disordered" evidence="2">
    <location>
        <begin position="350"/>
        <end position="396"/>
    </location>
</feature>
<feature type="compositionally biased region" description="Pro residues" evidence="2">
    <location>
        <begin position="1046"/>
        <end position="1061"/>
    </location>
</feature>
<feature type="compositionally biased region" description="Polar residues" evidence="2">
    <location>
        <begin position="1231"/>
        <end position="1263"/>
    </location>
</feature>
<reference evidence="4" key="1">
    <citation type="submission" date="2025-08" db="UniProtKB">
        <authorList>
            <consortium name="RefSeq"/>
        </authorList>
    </citation>
    <scope>IDENTIFICATION</scope>
</reference>
<feature type="compositionally biased region" description="Polar residues" evidence="2">
    <location>
        <begin position="1354"/>
        <end position="1367"/>
    </location>
</feature>
<evidence type="ECO:0000313" key="3">
    <source>
        <dbReference type="Proteomes" id="UP000515150"/>
    </source>
</evidence>
<feature type="compositionally biased region" description="Polar residues" evidence="2">
    <location>
        <begin position="350"/>
        <end position="364"/>
    </location>
</feature>
<dbReference type="OrthoDB" id="10057439at2759"/>
<dbReference type="KEGG" id="bspl:114848106"/>
<feature type="region of interest" description="Disordered" evidence="2">
    <location>
        <begin position="1348"/>
        <end position="1367"/>
    </location>
</feature>
<proteinExistence type="predicted"/>
<name>A0A6P7LK20_BETSP</name>
<keyword evidence="3" id="KW-1185">Reference proteome</keyword>
<organism evidence="3 4">
    <name type="scientific">Betta splendens</name>
    <name type="common">Siamese fighting fish</name>
    <dbReference type="NCBI Taxonomy" id="158456"/>
    <lineage>
        <taxon>Eukaryota</taxon>
        <taxon>Metazoa</taxon>
        <taxon>Chordata</taxon>
        <taxon>Craniata</taxon>
        <taxon>Vertebrata</taxon>
        <taxon>Euteleostomi</taxon>
        <taxon>Actinopterygii</taxon>
        <taxon>Neopterygii</taxon>
        <taxon>Teleostei</taxon>
        <taxon>Neoteleostei</taxon>
        <taxon>Acanthomorphata</taxon>
        <taxon>Anabantaria</taxon>
        <taxon>Anabantiformes</taxon>
        <taxon>Anabantoidei</taxon>
        <taxon>Osphronemidae</taxon>
        <taxon>Betta</taxon>
    </lineage>
</organism>
<protein>
    <submittedName>
        <fullName evidence="4">Protein TALPID3 isoform X1</fullName>
    </submittedName>
</protein>
<dbReference type="FunCoup" id="A0A6P7LK20">
    <property type="interactions" value="958"/>
</dbReference>
<dbReference type="RefSeq" id="XP_028994139.1">
    <property type="nucleotide sequence ID" value="XM_029138306.3"/>
</dbReference>
<feature type="region of interest" description="Disordered" evidence="2">
    <location>
        <begin position="736"/>
        <end position="803"/>
    </location>
</feature>
<dbReference type="InParanoid" id="A0A6P7LK20"/>
<sequence length="1367" mass="147767">MLPQTHAPDLSAGSGPGQSFCSADTGDVLVRSTRVQLCDRRHEPGLGPELVQLTVQKLPDPFPVRCLSTRTENEQRPKQRQAPDKGAVVAELQAGIRRALLKNPGAIKENRQPPTELSPDMKLCAKTDSGSDLLTSCFATGGRGDVLAALRQRSLSALHRREVNVQLSDPSMQDDAGLRISPQDAPHQGTSSQSAVGVAALTTAPDATHAAAVAAATAVCAAAPLIKAQSDMETRVSQLMDKIEKLLQADRDTDGTREDFNQQTLKHLERLHSQQLQLQSWLRESALQVVTDHAPIASVSSELTVGDQLDHLHVRDTAVNALCRKKQTTSATRAASATAMETGTVAMVTPQGNGWTEQTRQSWSKQEEPSVSRAAAHKAEGPGPQPAASNGREVERTASEALREMGRLKALLTPEDMRMTSENLWPQESCSHPDQNQALSQRLQSCHSVFQLCQNQSQPNPVQPQLSQYHQQQPNQNHSQPAHPHSRRFQSHQSPLQEIQSKHSDSQQAQSQQAQNQSVPVQRRPLVPSTLEEAGQVLRQVRRQRKVLEENLEALLRANRGEVLYCQLEALADNRDWTNKVRIKKTVDAWISALTNDTQTDQSQRGAAVNSHPPARRSPMSTSRGTGIKAVVGRGGRAQTDVSKQVQGAEPDQGTGVMKGKQLEGESYLTRLYGRAPHEGLRRTLKKSPYLRFSSPASVLGGKARPRLVERVQGVKVKSCKTQTMAQSAVGQQQHSFSAAHMKSSGATDVQSVPVAVPLGRRRVEVSSRSRHAPPSTSVVATDNGAPEQQSQNKSDAGEAPPSHSVYIIERKSEEEDDVFPGSDLESVTHVQVAIELDPEPPPPPPVLYRGPPFPPQPLSALPAPDPVPVLGLDRQRDVLENRLVEWMEQQLMSRMISEMYTPTAFDPVHNVSPGPSESDEQGVASDIVEAAGGAGLQLFVDSNIEVDSALIRQLVSEVLTETVSLLLGQRDLRHTDPELAQAAAQEKKLVLLVPTPVPTPPPSPVPFVREGTPLTTPPPSEPISQLNNKPLQPVTASEHITPTSSPEPTPPAVLRAPPPLTWGNTELPLDEEQPEAPLDTLSPPLVMSVAEEEPPLSSPDPPPLPSVPPAAPSPPPDPGPLSLSGSSEDSSSSSSAVTEAALKHISEGELLISVNLQAALTENETACSYSSSMQDMDFDPPSEGQVKGQDLQLLTKMEQQLSHQGERPQPEGSWGREEELSVGEVRDNWTTEPSRTTNPSNGTSAQQDATTSSPGQTSQCADVSDVSFDSTNQGLVSMGGLMVEPVNTLTFNLQTELSLSPHPPHLLNAHTAAQVVPIQVKRISRRTEPDLQPGGTRKMDVHLPFIRTEQEESVSSAQTSSTNDVF</sequence>
<dbReference type="InterPro" id="IPR029246">
    <property type="entry name" value="TALPID3"/>
</dbReference>
<feature type="coiled-coil region" evidence="1">
    <location>
        <begin position="531"/>
        <end position="558"/>
    </location>
</feature>
<feature type="compositionally biased region" description="Polar residues" evidence="2">
    <location>
        <begin position="1023"/>
        <end position="1041"/>
    </location>
</feature>
<gene>
    <name evidence="4" type="primary">kiaa0586</name>
</gene>
<keyword evidence="1" id="KW-0175">Coiled coil</keyword>
<dbReference type="CTD" id="9786"/>
<evidence type="ECO:0000256" key="1">
    <source>
        <dbReference type="SAM" id="Coils"/>
    </source>
</evidence>
<feature type="compositionally biased region" description="Low complexity" evidence="2">
    <location>
        <begin position="456"/>
        <end position="483"/>
    </location>
</feature>
<feature type="region of interest" description="Disordered" evidence="2">
    <location>
        <begin position="998"/>
        <end position="1141"/>
    </location>
</feature>
<evidence type="ECO:0000313" key="4">
    <source>
        <dbReference type="RefSeq" id="XP_028994139.1"/>
    </source>
</evidence>
<feature type="compositionally biased region" description="Low complexity" evidence="2">
    <location>
        <begin position="1121"/>
        <end position="1138"/>
    </location>
</feature>
<feature type="compositionally biased region" description="Pro residues" evidence="2">
    <location>
        <begin position="840"/>
        <end position="860"/>
    </location>
</feature>
<dbReference type="GO" id="GO:0007224">
    <property type="term" value="P:smoothened signaling pathway"/>
    <property type="evidence" value="ECO:0007669"/>
    <property type="project" value="InterPro"/>
</dbReference>
<dbReference type="PANTHER" id="PTHR15721">
    <property type="entry name" value="KIAA0586 PROTEIN"/>
    <property type="match status" value="1"/>
</dbReference>
<feature type="compositionally biased region" description="Basic and acidic residues" evidence="2">
    <location>
        <begin position="1205"/>
        <end position="1230"/>
    </location>
</feature>
<dbReference type="Proteomes" id="UP000515150">
    <property type="component" value="Chromosome 22"/>
</dbReference>
<dbReference type="PANTHER" id="PTHR15721:SF2">
    <property type="entry name" value="PROTEIN TALPID3"/>
    <property type="match status" value="1"/>
</dbReference>
<feature type="compositionally biased region" description="Pro residues" evidence="2">
    <location>
        <begin position="1097"/>
        <end position="1120"/>
    </location>
</feature>
<evidence type="ECO:0000256" key="2">
    <source>
        <dbReference type="SAM" id="MobiDB-lite"/>
    </source>
</evidence>
<feature type="compositionally biased region" description="Low complexity" evidence="2">
    <location>
        <begin position="506"/>
        <end position="518"/>
    </location>
</feature>